<evidence type="ECO:0000256" key="1">
    <source>
        <dbReference type="SAM" id="MobiDB-lite"/>
    </source>
</evidence>
<dbReference type="EMBL" id="MLFT02000004">
    <property type="protein sequence ID" value="PHT49389.1"/>
    <property type="molecule type" value="Genomic_DNA"/>
</dbReference>
<keyword evidence="3" id="KW-1185">Reference proteome</keyword>
<proteinExistence type="predicted"/>
<reference evidence="2 3" key="1">
    <citation type="journal article" date="2017" name="Genome Biol.">
        <title>New reference genome sequences of hot pepper reveal the massive evolution of plant disease-resistance genes by retroduplication.</title>
        <authorList>
            <person name="Kim S."/>
            <person name="Park J."/>
            <person name="Yeom S.I."/>
            <person name="Kim Y.M."/>
            <person name="Seo E."/>
            <person name="Kim K.T."/>
            <person name="Kim M.S."/>
            <person name="Lee J.M."/>
            <person name="Cheong K."/>
            <person name="Shin H.S."/>
            <person name="Kim S.B."/>
            <person name="Han K."/>
            <person name="Lee J."/>
            <person name="Park M."/>
            <person name="Lee H.A."/>
            <person name="Lee H.Y."/>
            <person name="Lee Y."/>
            <person name="Oh S."/>
            <person name="Lee J.H."/>
            <person name="Choi E."/>
            <person name="Choi E."/>
            <person name="Lee S.E."/>
            <person name="Jeon J."/>
            <person name="Kim H."/>
            <person name="Choi G."/>
            <person name="Song H."/>
            <person name="Lee J."/>
            <person name="Lee S.C."/>
            <person name="Kwon J.K."/>
            <person name="Lee H.Y."/>
            <person name="Koo N."/>
            <person name="Hong Y."/>
            <person name="Kim R.W."/>
            <person name="Kang W.H."/>
            <person name="Huh J.H."/>
            <person name="Kang B.C."/>
            <person name="Yang T.J."/>
            <person name="Lee Y.H."/>
            <person name="Bennetzen J.L."/>
            <person name="Choi D."/>
        </authorList>
    </citation>
    <scope>NUCLEOTIDE SEQUENCE [LARGE SCALE GENOMIC DNA]</scope>
    <source>
        <strain evidence="3">cv. PBC81</strain>
    </source>
</reference>
<sequence>MLQASRIEWDLHRVDHYESYDKFDWQVALPYNSDIPRAVWNPPLTRWGSPQPKCATRVGVPESDTQQGSRLA</sequence>
<gene>
    <name evidence="2" type="ORF">CQW23_09136</name>
</gene>
<evidence type="ECO:0000313" key="2">
    <source>
        <dbReference type="EMBL" id="PHT49389.1"/>
    </source>
</evidence>
<accession>A0A2G2WW42</accession>
<dbReference type="AlphaFoldDB" id="A0A2G2WW42"/>
<name>A0A2G2WW42_CAPBA</name>
<dbReference type="Proteomes" id="UP000224567">
    <property type="component" value="Unassembled WGS sequence"/>
</dbReference>
<organism evidence="2 3">
    <name type="scientific">Capsicum baccatum</name>
    <name type="common">Peruvian pepper</name>
    <dbReference type="NCBI Taxonomy" id="33114"/>
    <lineage>
        <taxon>Eukaryota</taxon>
        <taxon>Viridiplantae</taxon>
        <taxon>Streptophyta</taxon>
        <taxon>Embryophyta</taxon>
        <taxon>Tracheophyta</taxon>
        <taxon>Spermatophyta</taxon>
        <taxon>Magnoliopsida</taxon>
        <taxon>eudicotyledons</taxon>
        <taxon>Gunneridae</taxon>
        <taxon>Pentapetalae</taxon>
        <taxon>asterids</taxon>
        <taxon>lamiids</taxon>
        <taxon>Solanales</taxon>
        <taxon>Solanaceae</taxon>
        <taxon>Solanoideae</taxon>
        <taxon>Capsiceae</taxon>
        <taxon>Capsicum</taxon>
    </lineage>
</organism>
<comment type="caution">
    <text evidence="2">The sequence shown here is derived from an EMBL/GenBank/DDBJ whole genome shotgun (WGS) entry which is preliminary data.</text>
</comment>
<evidence type="ECO:0000313" key="3">
    <source>
        <dbReference type="Proteomes" id="UP000224567"/>
    </source>
</evidence>
<reference evidence="3" key="2">
    <citation type="journal article" date="2017" name="J. Anim. Genet.">
        <title>Multiple reference genome sequences of hot pepper reveal the massive evolution of plant disease resistance genes by retroduplication.</title>
        <authorList>
            <person name="Kim S."/>
            <person name="Park J."/>
            <person name="Yeom S.-I."/>
            <person name="Kim Y.-M."/>
            <person name="Seo E."/>
            <person name="Kim K.-T."/>
            <person name="Kim M.-S."/>
            <person name="Lee J.M."/>
            <person name="Cheong K."/>
            <person name="Shin H.-S."/>
            <person name="Kim S.-B."/>
            <person name="Han K."/>
            <person name="Lee J."/>
            <person name="Park M."/>
            <person name="Lee H.-A."/>
            <person name="Lee H.-Y."/>
            <person name="Lee Y."/>
            <person name="Oh S."/>
            <person name="Lee J.H."/>
            <person name="Choi E."/>
            <person name="Choi E."/>
            <person name="Lee S.E."/>
            <person name="Jeon J."/>
            <person name="Kim H."/>
            <person name="Choi G."/>
            <person name="Song H."/>
            <person name="Lee J."/>
            <person name="Lee S.-C."/>
            <person name="Kwon J.-K."/>
            <person name="Lee H.-Y."/>
            <person name="Koo N."/>
            <person name="Hong Y."/>
            <person name="Kim R.W."/>
            <person name="Kang W.-H."/>
            <person name="Huh J.H."/>
            <person name="Kang B.-C."/>
            <person name="Yang T.-J."/>
            <person name="Lee Y.-H."/>
            <person name="Bennetzen J.L."/>
            <person name="Choi D."/>
        </authorList>
    </citation>
    <scope>NUCLEOTIDE SEQUENCE [LARGE SCALE GENOMIC DNA]</scope>
    <source>
        <strain evidence="3">cv. PBC81</strain>
    </source>
</reference>
<feature type="region of interest" description="Disordered" evidence="1">
    <location>
        <begin position="51"/>
        <end position="72"/>
    </location>
</feature>
<feature type="compositionally biased region" description="Polar residues" evidence="1">
    <location>
        <begin position="63"/>
        <end position="72"/>
    </location>
</feature>
<protein>
    <submittedName>
        <fullName evidence="2">Uncharacterized protein</fullName>
    </submittedName>
</protein>